<evidence type="ECO:0000256" key="3">
    <source>
        <dbReference type="ARBA" id="ARBA00022475"/>
    </source>
</evidence>
<feature type="transmembrane region" description="Helical" evidence="8">
    <location>
        <begin position="64"/>
        <end position="91"/>
    </location>
</feature>
<evidence type="ECO:0000256" key="8">
    <source>
        <dbReference type="RuleBase" id="RU363032"/>
    </source>
</evidence>
<evidence type="ECO:0000256" key="7">
    <source>
        <dbReference type="ARBA" id="ARBA00023136"/>
    </source>
</evidence>
<keyword evidence="4" id="KW-0997">Cell inner membrane</keyword>
<dbReference type="OrthoDB" id="9782004at2"/>
<gene>
    <name evidence="10" type="ORF">DCMF_16390</name>
</gene>
<dbReference type="RefSeq" id="WP_148135416.1">
    <property type="nucleotide sequence ID" value="NZ_CP017634.1"/>
</dbReference>
<dbReference type="EMBL" id="CP017634">
    <property type="protein sequence ID" value="ATW26138.1"/>
    <property type="molecule type" value="Genomic_DNA"/>
</dbReference>
<evidence type="ECO:0000313" key="11">
    <source>
        <dbReference type="Proteomes" id="UP000323521"/>
    </source>
</evidence>
<accession>A0A3G1KUI7</accession>
<feature type="transmembrane region" description="Helical" evidence="8">
    <location>
        <begin position="12"/>
        <end position="32"/>
    </location>
</feature>
<dbReference type="InterPro" id="IPR035906">
    <property type="entry name" value="MetI-like_sf"/>
</dbReference>
<feature type="domain" description="ABC transmembrane type-1" evidence="9">
    <location>
        <begin position="65"/>
        <end position="253"/>
    </location>
</feature>
<evidence type="ECO:0000256" key="5">
    <source>
        <dbReference type="ARBA" id="ARBA00022692"/>
    </source>
</evidence>
<evidence type="ECO:0000256" key="1">
    <source>
        <dbReference type="ARBA" id="ARBA00004429"/>
    </source>
</evidence>
<keyword evidence="2 8" id="KW-0813">Transport</keyword>
<feature type="transmembrane region" description="Helical" evidence="8">
    <location>
        <begin position="103"/>
        <end position="127"/>
    </location>
</feature>
<feature type="transmembrane region" description="Helical" evidence="8">
    <location>
        <begin position="235"/>
        <end position="257"/>
    </location>
</feature>
<evidence type="ECO:0000256" key="4">
    <source>
        <dbReference type="ARBA" id="ARBA00022519"/>
    </source>
</evidence>
<organism evidence="10 11">
    <name type="scientific">Formimonas warabiya</name>
    <dbReference type="NCBI Taxonomy" id="1761012"/>
    <lineage>
        <taxon>Bacteria</taxon>
        <taxon>Bacillati</taxon>
        <taxon>Bacillota</taxon>
        <taxon>Clostridia</taxon>
        <taxon>Eubacteriales</taxon>
        <taxon>Peptococcaceae</taxon>
        <taxon>Candidatus Formimonas</taxon>
    </lineage>
</organism>
<dbReference type="PANTHER" id="PTHR43357">
    <property type="entry name" value="INNER MEMBRANE ABC TRANSPORTER PERMEASE PROTEIN YDCV"/>
    <property type="match status" value="1"/>
</dbReference>
<keyword evidence="6 8" id="KW-1133">Transmembrane helix</keyword>
<dbReference type="InterPro" id="IPR000515">
    <property type="entry name" value="MetI-like"/>
</dbReference>
<dbReference type="Gene3D" id="1.10.3720.10">
    <property type="entry name" value="MetI-like"/>
    <property type="match status" value="1"/>
</dbReference>
<dbReference type="SUPFAM" id="SSF161098">
    <property type="entry name" value="MetI-like"/>
    <property type="match status" value="1"/>
</dbReference>
<evidence type="ECO:0000259" key="9">
    <source>
        <dbReference type="PROSITE" id="PS50928"/>
    </source>
</evidence>
<dbReference type="KEGG" id="fwa:DCMF_16390"/>
<evidence type="ECO:0000256" key="6">
    <source>
        <dbReference type="ARBA" id="ARBA00022989"/>
    </source>
</evidence>
<dbReference type="PANTHER" id="PTHR43357:SF4">
    <property type="entry name" value="INNER MEMBRANE ABC TRANSPORTER PERMEASE PROTEIN YDCV"/>
    <property type="match status" value="1"/>
</dbReference>
<feature type="transmembrane region" description="Helical" evidence="8">
    <location>
        <begin position="133"/>
        <end position="156"/>
    </location>
</feature>
<dbReference type="Proteomes" id="UP000323521">
    <property type="component" value="Chromosome"/>
</dbReference>
<protein>
    <submittedName>
        <fullName evidence="10">ABC transporter permease</fullName>
    </submittedName>
</protein>
<feature type="transmembrane region" description="Helical" evidence="8">
    <location>
        <begin position="177"/>
        <end position="200"/>
    </location>
</feature>
<dbReference type="CDD" id="cd06261">
    <property type="entry name" value="TM_PBP2"/>
    <property type="match status" value="1"/>
</dbReference>
<comment type="similarity">
    <text evidence="8">Belongs to the binding-protein-dependent transport system permease family.</text>
</comment>
<sequence>MRFKKRRLLQMFLYTSVFSIVVPLFLLPVWSFSSRWTWPHLAPEGFSLRAVEELLGPHNHVLSVLLSSMGLSFIVAVLAAVIGMMTARALVFYDFKGKSLVSFGTILPIIVPGTAFAMGIHVVFIHLGLADTFLGVILVHLIYALPYTVNIMTDLTHAVGKTLETQAQVLGVPPGKAFFYVTLPLIMPGMMSAASMGYIISFSQYFLTLMIGGGKVKTLTIVMIPFIQGGDRTIASAYALLFILSTMIVFVLIELCMKKFVFWYGKMD</sequence>
<dbReference type="GO" id="GO:0055085">
    <property type="term" value="P:transmembrane transport"/>
    <property type="evidence" value="ECO:0007669"/>
    <property type="project" value="InterPro"/>
</dbReference>
<evidence type="ECO:0000313" key="10">
    <source>
        <dbReference type="EMBL" id="ATW26138.1"/>
    </source>
</evidence>
<keyword evidence="7 8" id="KW-0472">Membrane</keyword>
<keyword evidence="11" id="KW-1185">Reference proteome</keyword>
<evidence type="ECO:0000256" key="2">
    <source>
        <dbReference type="ARBA" id="ARBA00022448"/>
    </source>
</evidence>
<dbReference type="AlphaFoldDB" id="A0A3G1KUI7"/>
<dbReference type="GO" id="GO:0005886">
    <property type="term" value="C:plasma membrane"/>
    <property type="evidence" value="ECO:0007669"/>
    <property type="project" value="UniProtKB-SubCell"/>
</dbReference>
<dbReference type="Pfam" id="PF00528">
    <property type="entry name" value="BPD_transp_1"/>
    <property type="match status" value="1"/>
</dbReference>
<proteinExistence type="inferred from homology"/>
<keyword evidence="3" id="KW-1003">Cell membrane</keyword>
<keyword evidence="5 8" id="KW-0812">Transmembrane</keyword>
<reference evidence="10 11" key="1">
    <citation type="submission" date="2016-10" db="EMBL/GenBank/DDBJ databases">
        <title>Complete Genome Sequence of Peptococcaceae strain DCMF.</title>
        <authorList>
            <person name="Edwards R.J."/>
            <person name="Holland S.I."/>
            <person name="Deshpande N.P."/>
            <person name="Wong Y.K."/>
            <person name="Ertan H."/>
            <person name="Manefield M."/>
            <person name="Russell T.L."/>
            <person name="Lee M.J."/>
        </authorList>
    </citation>
    <scope>NUCLEOTIDE SEQUENCE [LARGE SCALE GENOMIC DNA]</scope>
    <source>
        <strain evidence="10 11">DCMF</strain>
    </source>
</reference>
<comment type="subcellular location">
    <subcellularLocation>
        <location evidence="1">Cell inner membrane</location>
        <topology evidence="1">Multi-pass membrane protein</topology>
    </subcellularLocation>
    <subcellularLocation>
        <location evidence="8">Cell membrane</location>
        <topology evidence="8">Multi-pass membrane protein</topology>
    </subcellularLocation>
</comment>
<name>A0A3G1KUI7_FORW1</name>
<dbReference type="PROSITE" id="PS50928">
    <property type="entry name" value="ABC_TM1"/>
    <property type="match status" value="1"/>
</dbReference>